<sequence length="49" mass="5836">MIQFAIYPDIEDMKKIKQIQKMQFEIDTLKVQIDEITGNDEDYIPDDTN</sequence>
<keyword evidence="2" id="KW-1185">Reference proteome</keyword>
<proteinExistence type="predicted"/>
<evidence type="ECO:0000313" key="1">
    <source>
        <dbReference type="EMBL" id="CAG8453349.1"/>
    </source>
</evidence>
<reference evidence="1" key="1">
    <citation type="submission" date="2021-06" db="EMBL/GenBank/DDBJ databases">
        <authorList>
            <person name="Kallberg Y."/>
            <person name="Tangrot J."/>
            <person name="Rosling A."/>
        </authorList>
    </citation>
    <scope>NUCLEOTIDE SEQUENCE</scope>
    <source>
        <strain evidence="1">FL130A</strain>
    </source>
</reference>
<comment type="caution">
    <text evidence="1">The sequence shown here is derived from an EMBL/GenBank/DDBJ whole genome shotgun (WGS) entry which is preliminary data.</text>
</comment>
<dbReference type="AlphaFoldDB" id="A0A9N8YW42"/>
<organism evidence="1 2">
    <name type="scientific">Ambispora leptoticha</name>
    <dbReference type="NCBI Taxonomy" id="144679"/>
    <lineage>
        <taxon>Eukaryota</taxon>
        <taxon>Fungi</taxon>
        <taxon>Fungi incertae sedis</taxon>
        <taxon>Mucoromycota</taxon>
        <taxon>Glomeromycotina</taxon>
        <taxon>Glomeromycetes</taxon>
        <taxon>Archaeosporales</taxon>
        <taxon>Ambisporaceae</taxon>
        <taxon>Ambispora</taxon>
    </lineage>
</organism>
<name>A0A9N8YW42_9GLOM</name>
<gene>
    <name evidence="1" type="ORF">ALEPTO_LOCUS1138</name>
</gene>
<evidence type="ECO:0000313" key="2">
    <source>
        <dbReference type="Proteomes" id="UP000789508"/>
    </source>
</evidence>
<protein>
    <submittedName>
        <fullName evidence="1">777_t:CDS:1</fullName>
    </submittedName>
</protein>
<dbReference type="Proteomes" id="UP000789508">
    <property type="component" value="Unassembled WGS sequence"/>
</dbReference>
<accession>A0A9N8YW42</accession>
<dbReference type="EMBL" id="CAJVPS010000111">
    <property type="protein sequence ID" value="CAG8453349.1"/>
    <property type="molecule type" value="Genomic_DNA"/>
</dbReference>